<keyword evidence="1 5" id="KW-1277">Toxin-antitoxin system</keyword>
<keyword evidence="4 5" id="KW-0378">Hydrolase</keyword>
<evidence type="ECO:0000256" key="2">
    <source>
        <dbReference type="ARBA" id="ARBA00022722"/>
    </source>
</evidence>
<comment type="cofactor">
    <cofactor evidence="5">
        <name>Mg(2+)</name>
        <dbReference type="ChEBI" id="CHEBI:18420"/>
    </cofactor>
</comment>
<keyword evidence="2 5" id="KW-0540">Nuclease</keyword>
<sequence>MSAPDEFLDTNVLIYAFTTDPRAVTAEKLLAKGCVISVQCLNEFANVARRKLGMSWEETHDALGAIRSLAKTILPVDLDTHSRALRLAERYALSFFDALMLAAALQGGCATFWSEDMQHGTAIEERLRIVNPFA</sequence>
<dbReference type="SUPFAM" id="SSF88723">
    <property type="entry name" value="PIN domain-like"/>
    <property type="match status" value="1"/>
</dbReference>
<evidence type="ECO:0000313" key="7">
    <source>
        <dbReference type="EMBL" id="RUM98450.1"/>
    </source>
</evidence>
<dbReference type="EC" id="3.1.-.-" evidence="5"/>
<evidence type="ECO:0000259" key="6">
    <source>
        <dbReference type="Pfam" id="PF01850"/>
    </source>
</evidence>
<dbReference type="InterPro" id="IPR029060">
    <property type="entry name" value="PIN-like_dom_sf"/>
</dbReference>
<proteinExistence type="inferred from homology"/>
<accession>A0A432V8H9</accession>
<dbReference type="GO" id="GO:0000287">
    <property type="term" value="F:magnesium ion binding"/>
    <property type="evidence" value="ECO:0007669"/>
    <property type="project" value="UniProtKB-UniRule"/>
</dbReference>
<dbReference type="InterPro" id="IPR022907">
    <property type="entry name" value="VapC_family"/>
</dbReference>
<dbReference type="GO" id="GO:0004540">
    <property type="term" value="F:RNA nuclease activity"/>
    <property type="evidence" value="ECO:0007669"/>
    <property type="project" value="InterPro"/>
</dbReference>
<evidence type="ECO:0000313" key="8">
    <source>
        <dbReference type="Proteomes" id="UP000281647"/>
    </source>
</evidence>
<dbReference type="AlphaFoldDB" id="A0A432V8H9"/>
<feature type="binding site" evidence="5">
    <location>
        <position position="97"/>
    </location>
    <ligand>
        <name>Mg(2+)</name>
        <dbReference type="ChEBI" id="CHEBI:18420"/>
    </ligand>
</feature>
<dbReference type="RefSeq" id="WP_128626303.1">
    <property type="nucleotide sequence ID" value="NZ_RKST01000006.1"/>
</dbReference>
<dbReference type="HAMAP" id="MF_00265">
    <property type="entry name" value="VapC_Nob1"/>
    <property type="match status" value="1"/>
</dbReference>
<comment type="caution">
    <text evidence="7">The sequence shown here is derived from an EMBL/GenBank/DDBJ whole genome shotgun (WGS) entry which is preliminary data.</text>
</comment>
<dbReference type="OrthoDB" id="163436at2"/>
<reference evidence="7 8" key="1">
    <citation type="submission" date="2018-11" db="EMBL/GenBank/DDBJ databases">
        <title>Pseudaminobacter arsenicus sp. nov., an arsenic-resistant bacterium isolated from arsenic-rich aquifers.</title>
        <authorList>
            <person name="Mu Y."/>
        </authorList>
    </citation>
    <scope>NUCLEOTIDE SEQUENCE [LARGE SCALE GENOMIC DNA]</scope>
    <source>
        <strain evidence="7 8">CB3</strain>
    </source>
</reference>
<gene>
    <name evidence="5" type="primary">vapC</name>
    <name evidence="7" type="ORF">EET67_07385</name>
</gene>
<comment type="similarity">
    <text evidence="5">Belongs to the PINc/VapC protein family.</text>
</comment>
<dbReference type="InterPro" id="IPR002716">
    <property type="entry name" value="PIN_dom"/>
</dbReference>
<dbReference type="Pfam" id="PF01850">
    <property type="entry name" value="PIN"/>
    <property type="match status" value="1"/>
</dbReference>
<dbReference type="GO" id="GO:0090729">
    <property type="term" value="F:toxin activity"/>
    <property type="evidence" value="ECO:0007669"/>
    <property type="project" value="UniProtKB-KW"/>
</dbReference>
<dbReference type="Gene3D" id="3.40.50.1010">
    <property type="entry name" value="5'-nuclease"/>
    <property type="match status" value="1"/>
</dbReference>
<evidence type="ECO:0000256" key="3">
    <source>
        <dbReference type="ARBA" id="ARBA00022723"/>
    </source>
</evidence>
<evidence type="ECO:0000256" key="4">
    <source>
        <dbReference type="ARBA" id="ARBA00022801"/>
    </source>
</evidence>
<dbReference type="EMBL" id="RKST01000006">
    <property type="protein sequence ID" value="RUM98450.1"/>
    <property type="molecule type" value="Genomic_DNA"/>
</dbReference>
<feature type="domain" description="PIN" evidence="6">
    <location>
        <begin position="7"/>
        <end position="116"/>
    </location>
</feature>
<organism evidence="7 8">
    <name type="scientific">Borborobacter arsenicus</name>
    <dbReference type="NCBI Taxonomy" id="1851146"/>
    <lineage>
        <taxon>Bacteria</taxon>
        <taxon>Pseudomonadati</taxon>
        <taxon>Pseudomonadota</taxon>
        <taxon>Alphaproteobacteria</taxon>
        <taxon>Hyphomicrobiales</taxon>
        <taxon>Phyllobacteriaceae</taxon>
        <taxon>Borborobacter</taxon>
    </lineage>
</organism>
<comment type="function">
    <text evidence="5">Toxic component of a toxin-antitoxin (TA) system. An RNase.</text>
</comment>
<dbReference type="PANTHER" id="PTHR38826:SF5">
    <property type="entry name" value="RIBONUCLEASE VAPC13"/>
    <property type="match status" value="1"/>
</dbReference>
<keyword evidence="8" id="KW-1185">Reference proteome</keyword>
<evidence type="ECO:0000256" key="5">
    <source>
        <dbReference type="HAMAP-Rule" id="MF_00265"/>
    </source>
</evidence>
<protein>
    <recommendedName>
        <fullName evidence="5">Ribonuclease VapC</fullName>
        <shortName evidence="5">RNase VapC</shortName>
        <ecNumber evidence="5">3.1.-.-</ecNumber>
    </recommendedName>
    <alternativeName>
        <fullName evidence="5">Toxin VapC</fullName>
    </alternativeName>
</protein>
<dbReference type="GO" id="GO:0016787">
    <property type="term" value="F:hydrolase activity"/>
    <property type="evidence" value="ECO:0007669"/>
    <property type="project" value="UniProtKB-KW"/>
</dbReference>
<keyword evidence="5" id="KW-0460">Magnesium</keyword>
<dbReference type="CDD" id="cd18692">
    <property type="entry name" value="PIN_VapC-like"/>
    <property type="match status" value="1"/>
</dbReference>
<keyword evidence="3 5" id="KW-0479">Metal-binding</keyword>
<name>A0A432V8H9_9HYPH</name>
<keyword evidence="5" id="KW-0800">Toxin</keyword>
<feature type="binding site" evidence="5">
    <location>
        <position position="9"/>
    </location>
    <ligand>
        <name>Mg(2+)</name>
        <dbReference type="ChEBI" id="CHEBI:18420"/>
    </ligand>
</feature>
<dbReference type="Proteomes" id="UP000281647">
    <property type="component" value="Unassembled WGS sequence"/>
</dbReference>
<dbReference type="PANTHER" id="PTHR38826">
    <property type="entry name" value="RIBONUCLEASE VAPC13"/>
    <property type="match status" value="1"/>
</dbReference>
<evidence type="ECO:0000256" key="1">
    <source>
        <dbReference type="ARBA" id="ARBA00022649"/>
    </source>
</evidence>
<dbReference type="InterPro" id="IPR052106">
    <property type="entry name" value="PINc/VapC_TA"/>
</dbReference>